<evidence type="ECO:0000313" key="1">
    <source>
        <dbReference type="Proteomes" id="UP000887579"/>
    </source>
</evidence>
<dbReference type="WBParaSite" id="ES5_v2.g10599.t1">
    <property type="protein sequence ID" value="ES5_v2.g10599.t1"/>
    <property type="gene ID" value="ES5_v2.g10599"/>
</dbReference>
<sequence>MLPLRFGTQVFFTVPIPGQFFNTGPPLNARPLLQGFGNPGFRLPPQLRPPMQINIHHQPRPQQQTQQPPKFRLAAPPKTTVFVGNISEEVETDLLQKMCEECGVVNSFRRMQGANGKPQAFGFVEFNHVEATRRALRLLNKFNIGGKPLLIKVEEKVMNQIHEYLNSLRQENGLLPLPMGTEFPISDEERDGDLITKKRIVEMVEAIDKNLLREPDPPPPEPKKEEKKVLSSSESEDDRREKDRERDRLRRRKHHSKERSHSPRRRSRSPRKSSRRDRDRSPKSERSSKKSRRQKHSDTEDDEAKKKDRQKRKEREEAYQRRLKKWEDKEVRFAREVEKDREKERQRRKGAEKEAKKLQLFHENYNDDVDDQKYYRGDLLIQRRRMLEQQLELDRKDRENEEAEFEKMKSEIMASNPENSTNVEEEARKRKENEETKLNIKLGIKSSPAVPLSITPDEDDDSRPAQFKVEPQNSGWESVDSPSVSLKVPSLPKKINVQTARVTTNGLFADDVEDEEEAKKKKKLQPFIISSEERIAILTPDERKRMIRDLIDKIPKSREQIFAYPMKWEYLDDAMIETRIRPWIAKKVLVALGEQEPDLTTFICECVKKRSDPKKLVLDLSMVFDEEAESFITKMWRLIIYETEARYKGLSALPSTIPST</sequence>
<name>A0AC34F0P5_9BILA</name>
<evidence type="ECO:0000313" key="2">
    <source>
        <dbReference type="WBParaSite" id="ES5_v2.g10599.t1"/>
    </source>
</evidence>
<accession>A0AC34F0P5</accession>
<organism evidence="1 2">
    <name type="scientific">Panagrolaimus sp. ES5</name>
    <dbReference type="NCBI Taxonomy" id="591445"/>
    <lineage>
        <taxon>Eukaryota</taxon>
        <taxon>Metazoa</taxon>
        <taxon>Ecdysozoa</taxon>
        <taxon>Nematoda</taxon>
        <taxon>Chromadorea</taxon>
        <taxon>Rhabditida</taxon>
        <taxon>Tylenchina</taxon>
        <taxon>Panagrolaimomorpha</taxon>
        <taxon>Panagrolaimoidea</taxon>
        <taxon>Panagrolaimidae</taxon>
        <taxon>Panagrolaimus</taxon>
    </lineage>
</organism>
<dbReference type="Proteomes" id="UP000887579">
    <property type="component" value="Unplaced"/>
</dbReference>
<proteinExistence type="predicted"/>
<protein>
    <submittedName>
        <fullName evidence="2">RNA-binding protein 25</fullName>
    </submittedName>
</protein>
<reference evidence="2" key="1">
    <citation type="submission" date="2022-11" db="UniProtKB">
        <authorList>
            <consortium name="WormBaseParasite"/>
        </authorList>
    </citation>
    <scope>IDENTIFICATION</scope>
</reference>